<evidence type="ECO:0000313" key="1">
    <source>
        <dbReference type="EMBL" id="MCH4563364.1"/>
    </source>
</evidence>
<dbReference type="Proteomes" id="UP001202117">
    <property type="component" value="Unassembled WGS sequence"/>
</dbReference>
<evidence type="ECO:0000313" key="2">
    <source>
        <dbReference type="Proteomes" id="UP001202117"/>
    </source>
</evidence>
<name>A0ABS9RU25_9GAMM</name>
<proteinExistence type="predicted"/>
<sequence>MITEMDELLKHWADQHRGPGLRQCSPLGRMVEFGGIPPRGAAPHGSRDPLGLGELDDLSWQVEQALGKLDAQHQVLAHEHYRGGGYSDEKARRLGLPRQTYYDRLDRLHEALMAELRSEHRREQRA</sequence>
<reference evidence="1 2" key="1">
    <citation type="submission" date="2022-02" db="EMBL/GenBank/DDBJ databases">
        <title>Halomonas fukangensis sp. nov., a halophilic bacterium isolated from a bulk soil of Kalidium foliatum at Fukang.</title>
        <authorList>
            <person name="Huang Y."/>
        </authorList>
    </citation>
    <scope>NUCLEOTIDE SEQUENCE [LARGE SCALE GENOMIC DNA]</scope>
    <source>
        <strain evidence="1 2">EGI 63088</strain>
    </source>
</reference>
<comment type="caution">
    <text evidence="1">The sequence shown here is derived from an EMBL/GenBank/DDBJ whole genome shotgun (WGS) entry which is preliminary data.</text>
</comment>
<dbReference type="RefSeq" id="WP_240568073.1">
    <property type="nucleotide sequence ID" value="NZ_JAKVPY010000009.1"/>
</dbReference>
<gene>
    <name evidence="1" type="ORF">MKP05_09500</name>
</gene>
<accession>A0ABS9RU25</accession>
<keyword evidence="2" id="KW-1185">Reference proteome</keyword>
<dbReference type="EMBL" id="JAKVPY010000009">
    <property type="protein sequence ID" value="MCH4563364.1"/>
    <property type="molecule type" value="Genomic_DNA"/>
</dbReference>
<organism evidence="1 2">
    <name type="scientific">Halomonas flagellata</name>
    <dbReference type="NCBI Taxonomy" id="2920385"/>
    <lineage>
        <taxon>Bacteria</taxon>
        <taxon>Pseudomonadati</taxon>
        <taxon>Pseudomonadota</taxon>
        <taxon>Gammaproteobacteria</taxon>
        <taxon>Oceanospirillales</taxon>
        <taxon>Halomonadaceae</taxon>
        <taxon>Halomonas</taxon>
    </lineage>
</organism>
<protein>
    <submittedName>
        <fullName evidence="1">Uncharacterized protein</fullName>
    </submittedName>
</protein>